<evidence type="ECO:0000313" key="3">
    <source>
        <dbReference type="Proteomes" id="UP000515240"/>
    </source>
</evidence>
<organism evidence="2 3">
    <name type="scientific">Comamonas piscis</name>
    <dbReference type="NCBI Taxonomy" id="1562974"/>
    <lineage>
        <taxon>Bacteria</taxon>
        <taxon>Pseudomonadati</taxon>
        <taxon>Pseudomonadota</taxon>
        <taxon>Betaproteobacteria</taxon>
        <taxon>Burkholderiales</taxon>
        <taxon>Comamonadaceae</taxon>
        <taxon>Comamonas</taxon>
    </lineage>
</organism>
<dbReference type="EMBL" id="CP058554">
    <property type="protein sequence ID" value="QMV75480.1"/>
    <property type="molecule type" value="Genomic_DNA"/>
</dbReference>
<gene>
    <name evidence="2" type="ORF">HS961_23080</name>
</gene>
<keyword evidence="1" id="KW-0472">Membrane</keyword>
<feature type="transmembrane region" description="Helical" evidence="1">
    <location>
        <begin position="512"/>
        <end position="531"/>
    </location>
</feature>
<keyword evidence="1" id="KW-0812">Transmembrane</keyword>
<accession>A0A7G5ENA5</accession>
<reference evidence="2 3" key="1">
    <citation type="journal article" date="2020" name="G3 (Bethesda)">
        <title>CeMbio - The Caenorhabditis elegans Microbiome Resource.</title>
        <authorList>
            <person name="Dirksen P."/>
            <person name="Assie A."/>
            <person name="Zimmermann J."/>
            <person name="Zhang F."/>
            <person name="Tietje A.M."/>
            <person name="Marsh S.A."/>
            <person name="Felix M.A."/>
            <person name="Shapira M."/>
            <person name="Kaleta C."/>
            <person name="Schulenburg H."/>
            <person name="Samuel B."/>
        </authorList>
    </citation>
    <scope>NUCLEOTIDE SEQUENCE [LARGE SCALE GENOMIC DNA]</scope>
    <source>
        <strain evidence="2 3">BIGb0172</strain>
    </source>
</reference>
<keyword evidence="3" id="KW-1185">Reference proteome</keyword>
<evidence type="ECO:0000256" key="1">
    <source>
        <dbReference type="SAM" id="Phobius"/>
    </source>
</evidence>
<dbReference type="Proteomes" id="UP000515240">
    <property type="component" value="Chromosome"/>
</dbReference>
<feature type="transmembrane region" description="Helical" evidence="1">
    <location>
        <begin position="463"/>
        <end position="485"/>
    </location>
</feature>
<feature type="transmembrane region" description="Helical" evidence="1">
    <location>
        <begin position="405"/>
        <end position="424"/>
    </location>
</feature>
<dbReference type="Pfam" id="PF10136">
    <property type="entry name" value="SpecificRecomb"/>
    <property type="match status" value="1"/>
</dbReference>
<proteinExistence type="predicted"/>
<keyword evidence="1" id="KW-1133">Transmembrane helix</keyword>
<dbReference type="AlphaFoldDB" id="A0A7G5ENA5"/>
<feature type="transmembrane region" description="Helical" evidence="1">
    <location>
        <begin position="626"/>
        <end position="650"/>
    </location>
</feature>
<feature type="transmembrane region" description="Helical" evidence="1">
    <location>
        <begin position="373"/>
        <end position="399"/>
    </location>
</feature>
<feature type="transmembrane region" description="Helical" evidence="1">
    <location>
        <begin position="574"/>
        <end position="595"/>
    </location>
</feature>
<dbReference type="PIRSF" id="PIRSF015380">
    <property type="entry name" value="Site-sp_rcmb"/>
    <property type="match status" value="1"/>
</dbReference>
<dbReference type="InterPro" id="IPR011385">
    <property type="entry name" value="Site-sp_rcmbase"/>
</dbReference>
<name>A0A7G5ENA5_9BURK</name>
<evidence type="ECO:0000313" key="2">
    <source>
        <dbReference type="EMBL" id="QMV75480.1"/>
    </source>
</evidence>
<dbReference type="RefSeq" id="WP_182325733.1">
    <property type="nucleotide sequence ID" value="NZ_CP058554.1"/>
</dbReference>
<sequence length="697" mass="76833">MFRKKKPDPLPQLLAALDPDAPLAERNLWIIEIFAWIRGQQNSVDGAVARVSQLLDAIDGDTALREKVQRWWSVQLQTVDLTALLADFGFAPRTAFFNEMAERLRWKLLPSTPETIDATVLFSMALHTPFDAQWLKAMDKPLLERIAQLLSPGFVSLEVMVVPTQIAQSDVDAGSIVGLEHYGNRLSPWQHLVLNAITYCAGQILAAGFAPELRLRMSGSAKNTQPFYSLISGVEELRRAMLHHSPKAADVAEAEESVRRSLDDCRTAVASIYEHFEDNGVSVGVVFRLRQLRMRILRVRELLDCLLSANPKVITAKLLAHLVAVGLERQSIRALISSNSSLLASKVAERSAETGEHYITRDKREYAQMARKAAGGGLVMAFTTLIKFALHAVAISAFWGGFIAGINYALSFVLIQLLHFTVATKQPAMTAPAMAAKLKESGDTESGIASFVDEVSYLVRSQVAAVLGNVFTVFPMVLLLTWGWARATGTPFIDQHEAEQTLQSLTLLGPSVFYAAFTGVLLFSSSIIAGWTENWFVLHHMDSAIRYNPGITRFLGKARAARWAGFMRRNISGFASNISLGFMLGLIPVLAQFFGLPIDIRHVTLAAGQIAAAATSMGLEVLHYHGFWLCVVALPFLGGLNILVSFYLAFRLALRAQNVSNVERSHIYKALIKRVLTRPLSFLLPLRLNRDGTPGGR</sequence>
<dbReference type="KEGG" id="cpis:HS961_23080"/>
<protein>
    <submittedName>
        <fullName evidence="2">Site-specific recombinase</fullName>
    </submittedName>
</protein>